<evidence type="ECO:0000313" key="3">
    <source>
        <dbReference type="Proteomes" id="UP000192578"/>
    </source>
</evidence>
<dbReference type="EMBL" id="MTYJ01000207">
    <property type="protein sequence ID" value="OWA50882.1"/>
    <property type="molecule type" value="Genomic_DNA"/>
</dbReference>
<dbReference type="SUPFAM" id="SSF48726">
    <property type="entry name" value="Immunoglobulin"/>
    <property type="match status" value="1"/>
</dbReference>
<proteinExistence type="predicted"/>
<dbReference type="InterPro" id="IPR007110">
    <property type="entry name" value="Ig-like_dom"/>
</dbReference>
<sequence>MSSVVTSHSNNTAKKIVGVPVTNITRSTSAKCRQTGPRMLYYPQNQTVTAGRDVSFTCGTGWLSQIIGSCWWIWSFEPHNQTAKCKLEHPSSNWGKCTSNSTLTISNVTALCSGRYSCEVSSSYDCPSD</sequence>
<accession>A0A9X6NAT3</accession>
<gene>
    <name evidence="2" type="ORF">BV898_15385</name>
</gene>
<evidence type="ECO:0000259" key="1">
    <source>
        <dbReference type="PROSITE" id="PS50835"/>
    </source>
</evidence>
<reference evidence="3" key="1">
    <citation type="submission" date="2017-01" db="EMBL/GenBank/DDBJ databases">
        <title>Comparative genomics of anhydrobiosis in the tardigrade Hypsibius dujardini.</title>
        <authorList>
            <person name="Yoshida Y."/>
            <person name="Koutsovoulos G."/>
            <person name="Laetsch D."/>
            <person name="Stevens L."/>
            <person name="Kumar S."/>
            <person name="Horikawa D."/>
            <person name="Ishino K."/>
            <person name="Komine S."/>
            <person name="Tomita M."/>
            <person name="Blaxter M."/>
            <person name="Arakawa K."/>
        </authorList>
    </citation>
    <scope>NUCLEOTIDE SEQUENCE [LARGE SCALE GENOMIC DNA]</scope>
    <source>
        <strain evidence="3">Z151</strain>
    </source>
</reference>
<feature type="domain" description="Ig-like" evidence="1">
    <location>
        <begin position="37"/>
        <end position="129"/>
    </location>
</feature>
<dbReference type="AlphaFoldDB" id="A0A9X6NAT3"/>
<protein>
    <recommendedName>
        <fullName evidence="1">Ig-like domain-containing protein</fullName>
    </recommendedName>
</protein>
<dbReference type="InterPro" id="IPR036179">
    <property type="entry name" value="Ig-like_dom_sf"/>
</dbReference>
<dbReference type="InterPro" id="IPR013783">
    <property type="entry name" value="Ig-like_fold"/>
</dbReference>
<dbReference type="PROSITE" id="PS50835">
    <property type="entry name" value="IG_LIKE"/>
    <property type="match status" value="1"/>
</dbReference>
<organism evidence="2 3">
    <name type="scientific">Hypsibius exemplaris</name>
    <name type="common">Freshwater tardigrade</name>
    <dbReference type="NCBI Taxonomy" id="2072580"/>
    <lineage>
        <taxon>Eukaryota</taxon>
        <taxon>Metazoa</taxon>
        <taxon>Ecdysozoa</taxon>
        <taxon>Tardigrada</taxon>
        <taxon>Eutardigrada</taxon>
        <taxon>Parachela</taxon>
        <taxon>Hypsibioidea</taxon>
        <taxon>Hypsibiidae</taxon>
        <taxon>Hypsibius</taxon>
    </lineage>
</organism>
<comment type="caution">
    <text evidence="2">The sequence shown here is derived from an EMBL/GenBank/DDBJ whole genome shotgun (WGS) entry which is preliminary data.</text>
</comment>
<dbReference type="Gene3D" id="2.60.40.10">
    <property type="entry name" value="Immunoglobulins"/>
    <property type="match status" value="1"/>
</dbReference>
<dbReference type="CDD" id="cd00096">
    <property type="entry name" value="Ig"/>
    <property type="match status" value="1"/>
</dbReference>
<feature type="non-terminal residue" evidence="2">
    <location>
        <position position="1"/>
    </location>
</feature>
<dbReference type="Proteomes" id="UP000192578">
    <property type="component" value="Unassembled WGS sequence"/>
</dbReference>
<name>A0A9X6NAT3_HYPEX</name>
<keyword evidence="3" id="KW-1185">Reference proteome</keyword>
<evidence type="ECO:0000313" key="2">
    <source>
        <dbReference type="EMBL" id="OWA50882.1"/>
    </source>
</evidence>